<accession>A0ABT7E380</accession>
<gene>
    <name evidence="1" type="ORF">PZA18_22220</name>
</gene>
<dbReference type="RefSeq" id="WP_284103087.1">
    <property type="nucleotide sequence ID" value="NZ_JARRAF010000050.1"/>
</dbReference>
<evidence type="ECO:0000313" key="2">
    <source>
        <dbReference type="Proteomes" id="UP001172778"/>
    </source>
</evidence>
<proteinExistence type="predicted"/>
<name>A0ABT7E380_9NEIS</name>
<reference evidence="1" key="1">
    <citation type="submission" date="2023-03" db="EMBL/GenBank/DDBJ databases">
        <title>Chitinimonas shenzhenensis gen. nov., sp. nov., a novel member of family Burkholderiaceae isolated from activated sludge collected in Shen Zhen, China.</title>
        <authorList>
            <person name="Wang X."/>
        </authorList>
    </citation>
    <scope>NUCLEOTIDE SEQUENCE</scope>
    <source>
        <strain evidence="1">DQS-5</strain>
    </source>
</reference>
<keyword evidence="2" id="KW-1185">Reference proteome</keyword>
<comment type="caution">
    <text evidence="1">The sequence shown here is derived from an EMBL/GenBank/DDBJ whole genome shotgun (WGS) entry which is preliminary data.</text>
</comment>
<protein>
    <submittedName>
        <fullName evidence="1">Uncharacterized protein</fullName>
    </submittedName>
</protein>
<organism evidence="1 2">
    <name type="scientific">Parachitinimonas caeni</name>
    <dbReference type="NCBI Taxonomy" id="3031301"/>
    <lineage>
        <taxon>Bacteria</taxon>
        <taxon>Pseudomonadati</taxon>
        <taxon>Pseudomonadota</taxon>
        <taxon>Betaproteobacteria</taxon>
        <taxon>Neisseriales</taxon>
        <taxon>Chitinibacteraceae</taxon>
        <taxon>Parachitinimonas</taxon>
    </lineage>
</organism>
<sequence length="153" mass="16719">MSAHDGLLFGVLNLAPGLAVVDAKPILRAFLAGYGYTLEQACKASWLDYSDSITFDLPLQIRCMDYDKVDNLADELGQLGYVGVIQLRDYDTGDPEDALNPYFVGPDEVTCDRLQCQYGLDIAKHWIEPLLGEAGFEVICQQCLSAVAAPSIP</sequence>
<dbReference type="Proteomes" id="UP001172778">
    <property type="component" value="Unassembled WGS sequence"/>
</dbReference>
<evidence type="ECO:0000313" key="1">
    <source>
        <dbReference type="EMBL" id="MDK2126766.1"/>
    </source>
</evidence>
<dbReference type="EMBL" id="JARRAF010000050">
    <property type="protein sequence ID" value="MDK2126766.1"/>
    <property type="molecule type" value="Genomic_DNA"/>
</dbReference>